<dbReference type="Proteomes" id="UP001479933">
    <property type="component" value="Chromosome"/>
</dbReference>
<keyword evidence="6" id="KW-1185">Reference proteome</keyword>
<dbReference type="PRINTS" id="PR00080">
    <property type="entry name" value="SDRFAMILY"/>
</dbReference>
<dbReference type="PANTHER" id="PTHR45024">
    <property type="entry name" value="DEHYDROGENASES, SHORT CHAIN"/>
    <property type="match status" value="1"/>
</dbReference>
<gene>
    <name evidence="5" type="ORF">RVF87_17680</name>
</gene>
<keyword evidence="2" id="KW-0560">Oxidoreductase</keyword>
<dbReference type="PRINTS" id="PR00081">
    <property type="entry name" value="GDHRDH"/>
</dbReference>
<proteinExistence type="inferred from homology"/>
<dbReference type="InterPro" id="IPR051687">
    <property type="entry name" value="Peroxisomal_Beta-Oxidation"/>
</dbReference>
<dbReference type="RefSeq" id="WP_066171977.1">
    <property type="nucleotide sequence ID" value="NZ_CP136137.1"/>
</dbReference>
<evidence type="ECO:0000256" key="3">
    <source>
        <dbReference type="RuleBase" id="RU000363"/>
    </source>
</evidence>
<evidence type="ECO:0000256" key="2">
    <source>
        <dbReference type="ARBA" id="ARBA00023002"/>
    </source>
</evidence>
<evidence type="ECO:0000313" key="6">
    <source>
        <dbReference type="Proteomes" id="UP001479933"/>
    </source>
</evidence>
<accession>A0ABZ2TZT2</accession>
<dbReference type="Gene3D" id="3.40.50.720">
    <property type="entry name" value="NAD(P)-binding Rossmann-like Domain"/>
    <property type="match status" value="1"/>
</dbReference>
<name>A0ABZ2TZT2_9ACTN</name>
<evidence type="ECO:0000256" key="1">
    <source>
        <dbReference type="ARBA" id="ARBA00006484"/>
    </source>
</evidence>
<sequence length="307" mass="32461">MGLLDNRVIIVTGGGMGLGRAHSLELAAQGATVIIVDPGVSLDGSANTDTPARSVVREIAALGGKAEVAELSVTDYDGIADLIRSVVSEHGDLHAVVNNAGITRDKMITSMTERDFDDVLAVHLKGTFNLIRHAAGHWRERSKAGEAVSGRIINTTSGSGMRGNVGQSSYSAAKSAIAALTVVSAMELGRYGVTVNAISPVARTRMTEAAGGILAEADDSAFDPYAPENSSPVVAYLASVRSEWLTGQVLRVDGNMLRTYRRWSLGPNSFSPNEDRALRVDEMDTALRALYGAMPLGLTDHRLTPDE</sequence>
<protein>
    <submittedName>
        <fullName evidence="5">SDR family NAD(P)-dependent oxidoreductase</fullName>
    </submittedName>
</protein>
<dbReference type="Pfam" id="PF00106">
    <property type="entry name" value="adh_short"/>
    <property type="match status" value="1"/>
</dbReference>
<dbReference type="SUPFAM" id="SSF51735">
    <property type="entry name" value="NAD(P)-binding Rossmann-fold domains"/>
    <property type="match status" value="1"/>
</dbReference>
<feature type="domain" description="Ketoreductase" evidence="4">
    <location>
        <begin position="7"/>
        <end position="204"/>
    </location>
</feature>
<dbReference type="PANTHER" id="PTHR45024:SF2">
    <property type="entry name" value="SCP2 DOMAIN-CONTAINING PROTEIN"/>
    <property type="match status" value="1"/>
</dbReference>
<dbReference type="EMBL" id="CP136137">
    <property type="protein sequence ID" value="WYY06862.1"/>
    <property type="molecule type" value="Genomic_DNA"/>
</dbReference>
<reference evidence="5 6" key="1">
    <citation type="journal article" date="2023" name="Virus Evol.">
        <title>Computational host range prediction-The good, the bad, and the ugly.</title>
        <authorList>
            <person name="Howell A.A."/>
            <person name="Versoza C.J."/>
            <person name="Pfeifer S.P."/>
        </authorList>
    </citation>
    <scope>NUCLEOTIDE SEQUENCE [LARGE SCALE GENOMIC DNA]</scope>
    <source>
        <strain evidence="5 6">1610/1b</strain>
    </source>
</reference>
<organism evidence="5 6">
    <name type="scientific">Gordonia hydrophobica</name>
    <dbReference type="NCBI Taxonomy" id="40516"/>
    <lineage>
        <taxon>Bacteria</taxon>
        <taxon>Bacillati</taxon>
        <taxon>Actinomycetota</taxon>
        <taxon>Actinomycetes</taxon>
        <taxon>Mycobacteriales</taxon>
        <taxon>Gordoniaceae</taxon>
        <taxon>Gordonia</taxon>
    </lineage>
</organism>
<dbReference type="InterPro" id="IPR002347">
    <property type="entry name" value="SDR_fam"/>
</dbReference>
<evidence type="ECO:0000259" key="4">
    <source>
        <dbReference type="SMART" id="SM00822"/>
    </source>
</evidence>
<dbReference type="InterPro" id="IPR057326">
    <property type="entry name" value="KR_dom"/>
</dbReference>
<dbReference type="InterPro" id="IPR036291">
    <property type="entry name" value="NAD(P)-bd_dom_sf"/>
</dbReference>
<evidence type="ECO:0000313" key="5">
    <source>
        <dbReference type="EMBL" id="WYY06862.1"/>
    </source>
</evidence>
<dbReference type="SMART" id="SM00822">
    <property type="entry name" value="PKS_KR"/>
    <property type="match status" value="1"/>
</dbReference>
<comment type="similarity">
    <text evidence="1 3">Belongs to the short-chain dehydrogenases/reductases (SDR) family.</text>
</comment>